<dbReference type="SMART" id="SM00984">
    <property type="entry name" value="UDPG_MGDP_dh_C"/>
    <property type="match status" value="1"/>
</dbReference>
<dbReference type="NCBIfam" id="TIGR03026">
    <property type="entry name" value="NDP-sugDHase"/>
    <property type="match status" value="1"/>
</dbReference>
<dbReference type="InterPro" id="IPR036291">
    <property type="entry name" value="NAD(P)-bd_dom_sf"/>
</dbReference>
<dbReference type="Pfam" id="PF03721">
    <property type="entry name" value="UDPG_MGDP_dh_N"/>
    <property type="match status" value="1"/>
</dbReference>
<accession>A0A381Q8R6</accession>
<evidence type="ECO:0000256" key="6">
    <source>
        <dbReference type="ARBA" id="ARBA00047473"/>
    </source>
</evidence>
<dbReference type="EC" id="1.1.1.22" evidence="3"/>
<dbReference type="Gene3D" id="3.40.50.720">
    <property type="entry name" value="NAD(P)-binding Rossmann-like Domain"/>
    <property type="match status" value="2"/>
</dbReference>
<dbReference type="SUPFAM" id="SSF48179">
    <property type="entry name" value="6-phosphogluconate dehydrogenase C-terminal domain-like"/>
    <property type="match status" value="1"/>
</dbReference>
<dbReference type="UniPathway" id="UPA00038">
    <property type="reaction ID" value="UER00491"/>
</dbReference>
<name>A0A381Q8R6_9ZZZZ</name>
<evidence type="ECO:0000256" key="4">
    <source>
        <dbReference type="ARBA" id="ARBA00023002"/>
    </source>
</evidence>
<dbReference type="Pfam" id="PF00984">
    <property type="entry name" value="UDPG_MGDP_dh"/>
    <property type="match status" value="1"/>
</dbReference>
<dbReference type="EMBL" id="UINC01001242">
    <property type="protein sequence ID" value="SUZ75348.1"/>
    <property type="molecule type" value="Genomic_DNA"/>
</dbReference>
<dbReference type="Gene3D" id="1.20.5.100">
    <property type="entry name" value="Cytochrome c1, transmembrane anchor, C-terminal"/>
    <property type="match status" value="1"/>
</dbReference>
<sequence>VKKITVIGTGYVGLVSGAGISDFGHRVTCADIIESKIKLLKNGEIPIYEPGLYELVDRNVNAGRLSFTTKVDEAIQQADVIFIAVGTPQSDNGEANISAVESVARSIGKNLNNYKVICTKSTVPVGTGDIICELIRENMVDGGEFDYVSNPEFLREGSAVKDFLWPDRVVIGASSIKAFNIMKEVYRPLYVNEKPILHTNVATAEMIKYAANAFLALKISYINEVANLCEAVGADVHLVAKGMGQDGRISPKFLHPGPGFGGSCFPKDTQAFATLSREKGVPMNTIDAAITTNNIQKTRMVEKLNNLIGGDFSGKTIGVLGLAFKPSTDDVRESSSIEMIQSILDGGGKVKAYDPIANKSMQNIFPDLNYLHSWEETCDGVDAMVIMTDWNEFRGMNLKKLKKVMKTPLVLDTRNILSMDKLSEYGFQFDNVGRKTVL</sequence>
<evidence type="ECO:0000256" key="1">
    <source>
        <dbReference type="ARBA" id="ARBA00004701"/>
    </source>
</evidence>
<dbReference type="PANTHER" id="PTHR43750">
    <property type="entry name" value="UDP-GLUCOSE 6-DEHYDROGENASE TUAD"/>
    <property type="match status" value="1"/>
</dbReference>
<evidence type="ECO:0000256" key="5">
    <source>
        <dbReference type="ARBA" id="ARBA00023027"/>
    </source>
</evidence>
<dbReference type="InterPro" id="IPR014027">
    <property type="entry name" value="UDP-Glc/GDP-Man_DH_C"/>
</dbReference>
<evidence type="ECO:0000256" key="2">
    <source>
        <dbReference type="ARBA" id="ARBA00006601"/>
    </source>
</evidence>
<dbReference type="GO" id="GO:0003979">
    <property type="term" value="F:UDP-glucose 6-dehydrogenase activity"/>
    <property type="evidence" value="ECO:0007669"/>
    <property type="project" value="UniProtKB-EC"/>
</dbReference>
<dbReference type="InterPro" id="IPR008927">
    <property type="entry name" value="6-PGluconate_DH-like_C_sf"/>
</dbReference>
<dbReference type="GO" id="GO:0006065">
    <property type="term" value="P:UDP-glucuronate biosynthetic process"/>
    <property type="evidence" value="ECO:0007669"/>
    <property type="project" value="UniProtKB-UniPathway"/>
</dbReference>
<dbReference type="SUPFAM" id="SSF52413">
    <property type="entry name" value="UDP-glucose/GDP-mannose dehydrogenase C-terminal domain"/>
    <property type="match status" value="1"/>
</dbReference>
<evidence type="ECO:0000256" key="3">
    <source>
        <dbReference type="ARBA" id="ARBA00012954"/>
    </source>
</evidence>
<feature type="non-terminal residue" evidence="8">
    <location>
        <position position="1"/>
    </location>
</feature>
<comment type="pathway">
    <text evidence="1">Nucleotide-sugar biosynthesis; UDP-alpha-D-glucuronate biosynthesis; UDP-alpha-D-glucuronate from UDP-alpha-D-glucose: step 1/1.</text>
</comment>
<protein>
    <recommendedName>
        <fullName evidence="3">UDP-glucose 6-dehydrogenase</fullName>
        <ecNumber evidence="3">1.1.1.22</ecNumber>
    </recommendedName>
</protein>
<dbReference type="InterPro" id="IPR001732">
    <property type="entry name" value="UDP-Glc/GDP-Man_DH_N"/>
</dbReference>
<dbReference type="InterPro" id="IPR014026">
    <property type="entry name" value="UDP-Glc/GDP-Man_DH_dimer"/>
</dbReference>
<evidence type="ECO:0000259" key="7">
    <source>
        <dbReference type="SMART" id="SM00984"/>
    </source>
</evidence>
<comment type="catalytic activity">
    <reaction evidence="6">
        <text>UDP-alpha-D-glucose + 2 NAD(+) + H2O = UDP-alpha-D-glucuronate + 2 NADH + 3 H(+)</text>
        <dbReference type="Rhea" id="RHEA:23596"/>
        <dbReference type="ChEBI" id="CHEBI:15377"/>
        <dbReference type="ChEBI" id="CHEBI:15378"/>
        <dbReference type="ChEBI" id="CHEBI:57540"/>
        <dbReference type="ChEBI" id="CHEBI:57945"/>
        <dbReference type="ChEBI" id="CHEBI:58052"/>
        <dbReference type="ChEBI" id="CHEBI:58885"/>
        <dbReference type="EC" id="1.1.1.22"/>
    </reaction>
</comment>
<reference evidence="8" key="1">
    <citation type="submission" date="2018-05" db="EMBL/GenBank/DDBJ databases">
        <authorList>
            <person name="Lanie J.A."/>
            <person name="Ng W.-L."/>
            <person name="Kazmierczak K.M."/>
            <person name="Andrzejewski T.M."/>
            <person name="Davidsen T.M."/>
            <person name="Wayne K.J."/>
            <person name="Tettelin H."/>
            <person name="Glass J.I."/>
            <person name="Rusch D."/>
            <person name="Podicherti R."/>
            <person name="Tsui H.-C.T."/>
            <person name="Winkler M.E."/>
        </authorList>
    </citation>
    <scope>NUCLEOTIDE SEQUENCE</scope>
</reference>
<dbReference type="InterPro" id="IPR017476">
    <property type="entry name" value="UDP-Glc/GDP-Man"/>
</dbReference>
<dbReference type="Pfam" id="PF03720">
    <property type="entry name" value="UDPG_MGDP_dh_C"/>
    <property type="match status" value="1"/>
</dbReference>
<proteinExistence type="inferred from homology"/>
<dbReference type="InterPro" id="IPR028357">
    <property type="entry name" value="UDPglc_DH_bac"/>
</dbReference>
<dbReference type="AlphaFoldDB" id="A0A381Q8R6"/>
<comment type="similarity">
    <text evidence="2">Belongs to the UDP-glucose/GDP-mannose dehydrogenase family.</text>
</comment>
<dbReference type="GO" id="GO:0000271">
    <property type="term" value="P:polysaccharide biosynthetic process"/>
    <property type="evidence" value="ECO:0007669"/>
    <property type="project" value="InterPro"/>
</dbReference>
<dbReference type="PIRSF" id="PIRSF000124">
    <property type="entry name" value="UDPglc_GDPman_dh"/>
    <property type="match status" value="1"/>
</dbReference>
<keyword evidence="5" id="KW-0520">NAD</keyword>
<dbReference type="InterPro" id="IPR036220">
    <property type="entry name" value="UDP-Glc/GDP-Man_DH_C_sf"/>
</dbReference>
<keyword evidence="4" id="KW-0560">Oxidoreductase</keyword>
<evidence type="ECO:0000313" key="8">
    <source>
        <dbReference type="EMBL" id="SUZ75348.1"/>
    </source>
</evidence>
<dbReference type="PANTHER" id="PTHR43750:SF3">
    <property type="entry name" value="UDP-GLUCOSE 6-DEHYDROGENASE TUAD"/>
    <property type="match status" value="1"/>
</dbReference>
<organism evidence="8">
    <name type="scientific">marine metagenome</name>
    <dbReference type="NCBI Taxonomy" id="408172"/>
    <lineage>
        <taxon>unclassified sequences</taxon>
        <taxon>metagenomes</taxon>
        <taxon>ecological metagenomes</taxon>
    </lineage>
</organism>
<dbReference type="SUPFAM" id="SSF51735">
    <property type="entry name" value="NAD(P)-binding Rossmann-fold domains"/>
    <property type="match status" value="1"/>
</dbReference>
<dbReference type="PIRSF" id="PIRSF500134">
    <property type="entry name" value="UDPglc_DH_bac"/>
    <property type="match status" value="1"/>
</dbReference>
<dbReference type="GO" id="GO:0051287">
    <property type="term" value="F:NAD binding"/>
    <property type="evidence" value="ECO:0007669"/>
    <property type="project" value="InterPro"/>
</dbReference>
<feature type="domain" description="UDP-glucose/GDP-mannose dehydrogenase C-terminal" evidence="7">
    <location>
        <begin position="318"/>
        <end position="419"/>
    </location>
</feature>
<gene>
    <name evidence="8" type="ORF">METZ01_LOCUS28202</name>
</gene>